<name>A0AAU8GDB1_9CAUD</name>
<organism evidence="2">
    <name type="scientific">Salmonella phage vB_SEnST11_KE16</name>
    <dbReference type="NCBI Taxonomy" id="3161170"/>
    <lineage>
        <taxon>Viruses</taxon>
        <taxon>Duplodnaviria</taxon>
        <taxon>Heunggongvirae</taxon>
        <taxon>Uroviricota</taxon>
        <taxon>Caudoviricetes</taxon>
        <taxon>Sarkviridae</taxon>
        <taxon>Guernseyvirinae</taxon>
        <taxon>Jerseyvirus</taxon>
    </lineage>
</organism>
<gene>
    <name evidence="2" type="ORF">HRZBLMZJ_CDS0014</name>
</gene>
<evidence type="ECO:0000256" key="1">
    <source>
        <dbReference type="SAM" id="Phobius"/>
    </source>
</evidence>
<reference evidence="2" key="1">
    <citation type="submission" date="2024-05" db="EMBL/GenBank/DDBJ databases">
        <authorList>
            <person name="Mugo M.M."/>
            <person name="Musyoki A.M."/>
            <person name="Makumi A.M."/>
            <person name="Mutai I."/>
            <person name="Drechsel O."/>
            <person name="Kering K.K."/>
            <person name="Muturi P."/>
            <person name="Mbae C.K."/>
            <person name="Kariuki S.M."/>
        </authorList>
    </citation>
    <scope>NUCLEOTIDE SEQUENCE</scope>
</reference>
<feature type="transmembrane region" description="Helical" evidence="1">
    <location>
        <begin position="6"/>
        <end position="29"/>
    </location>
</feature>
<dbReference type="EMBL" id="PP856718">
    <property type="protein sequence ID" value="XCH39938.1"/>
    <property type="molecule type" value="Genomic_DNA"/>
</dbReference>
<sequence>MIITVIVLYYLCKHFFVNCVVYFITVLLLHI</sequence>
<evidence type="ECO:0000313" key="2">
    <source>
        <dbReference type="EMBL" id="XCH39938.1"/>
    </source>
</evidence>
<keyword evidence="1" id="KW-0812">Transmembrane</keyword>
<accession>A0AAU8GDB1</accession>
<proteinExistence type="predicted"/>
<keyword evidence="1" id="KW-0472">Membrane</keyword>
<protein>
    <submittedName>
        <fullName evidence="2">Uncharacterized protein</fullName>
    </submittedName>
</protein>
<keyword evidence="1" id="KW-1133">Transmembrane helix</keyword>